<gene>
    <name evidence="1" type="ORF">Amon02_000253400</name>
</gene>
<dbReference type="Proteomes" id="UP001165064">
    <property type="component" value="Unassembled WGS sequence"/>
</dbReference>
<proteinExistence type="predicted"/>
<sequence length="337" mass="39200">MHKTLWGQDFQSLGSSHFVNISDIVTVSLDSDGDPITGGFELDEKVFFQIYTKEYEHLVSDKLKELKSIGEQISKLNAQSMKLRVFKGKKIASLLSGTAEYLEQDNDNSEETKRAHEEILSINAHLQEYKQSRTNKFLELNQQKNMIDLYDIDSILGNLKEQLEPLVLIGVILTESEFYYLDKTTKKWVYMRYLLDDEKNFDFYEIDFVDVQDKIKTYSMEEFERGMTLIYVRESVFENTTMLPLNDSLQDFIKKDNEQLKHELDCYYAKYNENETVRATVSNDEDAPTGELRLEVSDEDADIEDEGETDDTDAVRFDKLHGIHLDEKLSKPPHGEQ</sequence>
<evidence type="ECO:0000313" key="1">
    <source>
        <dbReference type="EMBL" id="GME76292.1"/>
    </source>
</evidence>
<evidence type="ECO:0000313" key="2">
    <source>
        <dbReference type="Proteomes" id="UP001165064"/>
    </source>
</evidence>
<reference evidence="1" key="1">
    <citation type="submission" date="2023-04" db="EMBL/GenBank/DDBJ databases">
        <title>Ambrosiozyma monospora NBRC 10751.</title>
        <authorList>
            <person name="Ichikawa N."/>
            <person name="Sato H."/>
            <person name="Tonouchi N."/>
        </authorList>
    </citation>
    <scope>NUCLEOTIDE SEQUENCE</scope>
    <source>
        <strain evidence="1">NBRC 10751</strain>
    </source>
</reference>
<keyword evidence="2" id="KW-1185">Reference proteome</keyword>
<name>A0ACB5SXQ8_AMBMO</name>
<dbReference type="EMBL" id="BSXS01001476">
    <property type="protein sequence ID" value="GME76292.1"/>
    <property type="molecule type" value="Genomic_DNA"/>
</dbReference>
<comment type="caution">
    <text evidence="1">The sequence shown here is derived from an EMBL/GenBank/DDBJ whole genome shotgun (WGS) entry which is preliminary data.</text>
</comment>
<organism evidence="1 2">
    <name type="scientific">Ambrosiozyma monospora</name>
    <name type="common">Yeast</name>
    <name type="synonym">Endomycopsis monosporus</name>
    <dbReference type="NCBI Taxonomy" id="43982"/>
    <lineage>
        <taxon>Eukaryota</taxon>
        <taxon>Fungi</taxon>
        <taxon>Dikarya</taxon>
        <taxon>Ascomycota</taxon>
        <taxon>Saccharomycotina</taxon>
        <taxon>Pichiomycetes</taxon>
        <taxon>Pichiales</taxon>
        <taxon>Pichiaceae</taxon>
        <taxon>Ambrosiozyma</taxon>
    </lineage>
</organism>
<protein>
    <submittedName>
        <fullName evidence="1">Unnamed protein product</fullName>
    </submittedName>
</protein>
<accession>A0ACB5SXQ8</accession>